<dbReference type="Proteomes" id="UP000053825">
    <property type="component" value="Unassembled WGS sequence"/>
</dbReference>
<evidence type="ECO:0000313" key="2">
    <source>
        <dbReference type="EMBL" id="KOC71231.1"/>
    </source>
</evidence>
<gene>
    <name evidence="2" type="ORF">WH47_00911</name>
</gene>
<feature type="compositionally biased region" description="Polar residues" evidence="1">
    <location>
        <begin position="177"/>
        <end position="189"/>
    </location>
</feature>
<name>A0A0L7RKF5_9HYME</name>
<organism evidence="2 3">
    <name type="scientific">Habropoda laboriosa</name>
    <dbReference type="NCBI Taxonomy" id="597456"/>
    <lineage>
        <taxon>Eukaryota</taxon>
        <taxon>Metazoa</taxon>
        <taxon>Ecdysozoa</taxon>
        <taxon>Arthropoda</taxon>
        <taxon>Hexapoda</taxon>
        <taxon>Insecta</taxon>
        <taxon>Pterygota</taxon>
        <taxon>Neoptera</taxon>
        <taxon>Endopterygota</taxon>
        <taxon>Hymenoptera</taxon>
        <taxon>Apocrita</taxon>
        <taxon>Aculeata</taxon>
        <taxon>Apoidea</taxon>
        <taxon>Anthophila</taxon>
        <taxon>Apidae</taxon>
        <taxon>Habropoda</taxon>
    </lineage>
</organism>
<feature type="compositionally biased region" description="Basic and acidic residues" evidence="1">
    <location>
        <begin position="159"/>
        <end position="169"/>
    </location>
</feature>
<sequence length="213" mass="22785">MGARRQCAKRGNAGSATPATTTAKRDLKSASHEIALESGRRLENRGQCGQTFTGKRATGEYTSYLYGALLEGMDAVECARGRENSEEDSESRGMGKSHLGVGLECREAKALRVFPGGGLCRGHFQDKPDAGESYLELLGYVSTYTVSLDHASHRRGIYEHTEAHGDPGARKKRGDSRTANASSRGNAFQGSRGSVVLKKSAVSIASLSNEIVM</sequence>
<dbReference type="AlphaFoldDB" id="A0A0L7RKF5"/>
<evidence type="ECO:0000256" key="1">
    <source>
        <dbReference type="SAM" id="MobiDB-lite"/>
    </source>
</evidence>
<feature type="region of interest" description="Disordered" evidence="1">
    <location>
        <begin position="159"/>
        <end position="189"/>
    </location>
</feature>
<dbReference type="EMBL" id="KQ414575">
    <property type="protein sequence ID" value="KOC71231.1"/>
    <property type="molecule type" value="Genomic_DNA"/>
</dbReference>
<keyword evidence="3" id="KW-1185">Reference proteome</keyword>
<accession>A0A0L7RKF5</accession>
<evidence type="ECO:0000313" key="3">
    <source>
        <dbReference type="Proteomes" id="UP000053825"/>
    </source>
</evidence>
<protein>
    <submittedName>
        <fullName evidence="2">Uncharacterized protein</fullName>
    </submittedName>
</protein>
<feature type="region of interest" description="Disordered" evidence="1">
    <location>
        <begin position="1"/>
        <end position="28"/>
    </location>
</feature>
<proteinExistence type="predicted"/>
<reference evidence="2 3" key="1">
    <citation type="submission" date="2015-07" db="EMBL/GenBank/DDBJ databases">
        <title>The genome of Habropoda laboriosa.</title>
        <authorList>
            <person name="Pan H."/>
            <person name="Kapheim K."/>
        </authorList>
    </citation>
    <scope>NUCLEOTIDE SEQUENCE [LARGE SCALE GENOMIC DNA]</scope>
    <source>
        <strain evidence="2">0110345459</strain>
    </source>
</reference>